<name>A0A835I9N0_9MAGN</name>
<protein>
    <submittedName>
        <fullName evidence="2">Uncharacterized protein</fullName>
    </submittedName>
</protein>
<keyword evidence="3" id="KW-1185">Reference proteome</keyword>
<sequence length="205" mass="22252">MLLPTLSRAVNVDYIGPSGLQDDVHISQPVDATLSYTPYPQRECEVDALDNASNWTVPITLQNGQIIHHHIELVGRESVPQLPISDQLSRVKMKAMLEDVLHANASKARVISHISNGMYSTSGDVIRAFNDTIGHSSPEDQHTHSQASETHMTPPGGVYTILCLSLHKHLGATPSFMVTPALMALEVRFRGIVVAMEGGGSTVLQ</sequence>
<organism evidence="2 3">
    <name type="scientific">Coptis chinensis</name>
    <dbReference type="NCBI Taxonomy" id="261450"/>
    <lineage>
        <taxon>Eukaryota</taxon>
        <taxon>Viridiplantae</taxon>
        <taxon>Streptophyta</taxon>
        <taxon>Embryophyta</taxon>
        <taxon>Tracheophyta</taxon>
        <taxon>Spermatophyta</taxon>
        <taxon>Magnoliopsida</taxon>
        <taxon>Ranunculales</taxon>
        <taxon>Ranunculaceae</taxon>
        <taxon>Coptidoideae</taxon>
        <taxon>Coptis</taxon>
    </lineage>
</organism>
<reference evidence="2 3" key="1">
    <citation type="submission" date="2020-10" db="EMBL/GenBank/DDBJ databases">
        <title>The Coptis chinensis genome and diversification of protoberbering-type alkaloids.</title>
        <authorList>
            <person name="Wang B."/>
            <person name="Shu S."/>
            <person name="Song C."/>
            <person name="Liu Y."/>
        </authorList>
    </citation>
    <scope>NUCLEOTIDE SEQUENCE [LARGE SCALE GENOMIC DNA]</scope>
    <source>
        <strain evidence="2">HL-2020</strain>
        <tissue evidence="2">Leaf</tissue>
    </source>
</reference>
<dbReference type="AlphaFoldDB" id="A0A835I9N0"/>
<proteinExistence type="predicted"/>
<evidence type="ECO:0000313" key="2">
    <source>
        <dbReference type="EMBL" id="KAF9612737.1"/>
    </source>
</evidence>
<dbReference type="Proteomes" id="UP000631114">
    <property type="component" value="Unassembled WGS sequence"/>
</dbReference>
<accession>A0A835I9N0</accession>
<dbReference type="EMBL" id="JADFTS010000003">
    <property type="protein sequence ID" value="KAF9612737.1"/>
    <property type="molecule type" value="Genomic_DNA"/>
</dbReference>
<evidence type="ECO:0000313" key="3">
    <source>
        <dbReference type="Proteomes" id="UP000631114"/>
    </source>
</evidence>
<comment type="caution">
    <text evidence="2">The sequence shown here is derived from an EMBL/GenBank/DDBJ whole genome shotgun (WGS) entry which is preliminary data.</text>
</comment>
<feature type="region of interest" description="Disordered" evidence="1">
    <location>
        <begin position="132"/>
        <end position="153"/>
    </location>
</feature>
<gene>
    <name evidence="2" type="ORF">IFM89_003747</name>
</gene>
<evidence type="ECO:0000256" key="1">
    <source>
        <dbReference type="SAM" id="MobiDB-lite"/>
    </source>
</evidence>